<dbReference type="CDD" id="cd08010">
    <property type="entry name" value="MltG_like"/>
    <property type="match status" value="1"/>
</dbReference>
<keyword evidence="1" id="KW-1003">Cell membrane</keyword>
<keyword evidence="5 7" id="KW-0456">Lyase</keyword>
<keyword evidence="6" id="KW-0961">Cell wall biogenesis/degradation</keyword>
<evidence type="ECO:0000256" key="3">
    <source>
        <dbReference type="ARBA" id="ARBA00022989"/>
    </source>
</evidence>
<keyword evidence="3" id="KW-1133">Transmembrane helix</keyword>
<keyword evidence="4" id="KW-0472">Membrane</keyword>
<dbReference type="NCBIfam" id="TIGR00247">
    <property type="entry name" value="endolytic transglycosylase MltG"/>
    <property type="match status" value="1"/>
</dbReference>
<dbReference type="EMBL" id="CABQ01000187">
    <property type="protein sequence ID" value="CBI08156.1"/>
    <property type="molecule type" value="Genomic_DNA"/>
</dbReference>
<evidence type="ECO:0000313" key="7">
    <source>
        <dbReference type="EMBL" id="CBI08156.1"/>
    </source>
</evidence>
<dbReference type="Gene3D" id="3.30.1490.480">
    <property type="entry name" value="Endolytic murein transglycosylase"/>
    <property type="match status" value="2"/>
</dbReference>
<dbReference type="GO" id="GO:0071555">
    <property type="term" value="P:cell wall organization"/>
    <property type="evidence" value="ECO:0007669"/>
    <property type="project" value="UniProtKB-KW"/>
</dbReference>
<dbReference type="GO" id="GO:0016829">
    <property type="term" value="F:lyase activity"/>
    <property type="evidence" value="ECO:0007669"/>
    <property type="project" value="UniProtKB-KW"/>
</dbReference>
<dbReference type="PROSITE" id="PS51257">
    <property type="entry name" value="PROKAR_LIPOPROTEIN"/>
    <property type="match status" value="1"/>
</dbReference>
<evidence type="ECO:0000256" key="2">
    <source>
        <dbReference type="ARBA" id="ARBA00022692"/>
    </source>
</evidence>
<dbReference type="Pfam" id="PF02618">
    <property type="entry name" value="YceG"/>
    <property type="match status" value="1"/>
</dbReference>
<dbReference type="HAMAP" id="MF_02065">
    <property type="entry name" value="MltG"/>
    <property type="match status" value="1"/>
</dbReference>
<dbReference type="AlphaFoldDB" id="E6QLN5"/>
<protein>
    <submittedName>
        <fullName evidence="7">Aminodeoxychorismate lyase</fullName>
    </submittedName>
</protein>
<name>E6QLN5_9ZZZZ</name>
<dbReference type="InterPro" id="IPR003770">
    <property type="entry name" value="MLTG-like"/>
</dbReference>
<proteinExistence type="inferred from homology"/>
<organism evidence="7">
    <name type="scientific">mine drainage metagenome</name>
    <dbReference type="NCBI Taxonomy" id="410659"/>
    <lineage>
        <taxon>unclassified sequences</taxon>
        <taxon>metagenomes</taxon>
        <taxon>ecological metagenomes</taxon>
    </lineage>
</organism>
<evidence type="ECO:0000256" key="6">
    <source>
        <dbReference type="ARBA" id="ARBA00023316"/>
    </source>
</evidence>
<reference evidence="7" key="1">
    <citation type="submission" date="2009-10" db="EMBL/GenBank/DDBJ databases">
        <title>Diversity of trophic interactions inside an arsenic-rich microbial ecosystem.</title>
        <authorList>
            <person name="Bertin P.N."/>
            <person name="Heinrich-Salmeron A."/>
            <person name="Pelletier E."/>
            <person name="Goulhen-Chollet F."/>
            <person name="Arsene-Ploetze F."/>
            <person name="Gallien S."/>
            <person name="Calteau A."/>
            <person name="Vallenet D."/>
            <person name="Casiot C."/>
            <person name="Chane-Woon-Ming B."/>
            <person name="Giloteaux L."/>
            <person name="Barakat M."/>
            <person name="Bonnefoy V."/>
            <person name="Bruneel O."/>
            <person name="Chandler M."/>
            <person name="Cleiss J."/>
            <person name="Duran R."/>
            <person name="Elbaz-Poulichet F."/>
            <person name="Fonknechten N."/>
            <person name="Lauga B."/>
            <person name="Mornico D."/>
            <person name="Ortet P."/>
            <person name="Schaeffer C."/>
            <person name="Siguier P."/>
            <person name="Alexander Thil Smith A."/>
            <person name="Van Dorsselaer A."/>
            <person name="Weissenbach J."/>
            <person name="Medigue C."/>
            <person name="Le Paslier D."/>
        </authorList>
    </citation>
    <scope>NUCLEOTIDE SEQUENCE</scope>
</reference>
<dbReference type="PANTHER" id="PTHR30518:SF2">
    <property type="entry name" value="ENDOLYTIC MUREIN TRANSGLYCOSYLASE"/>
    <property type="match status" value="1"/>
</dbReference>
<accession>E6QLN5</accession>
<sequence length="345" mass="37162">MGTGKRSGSGVWLLLAAVACAAGWYGAMPTGPAEATFVEIAPGSSTSQIAAELEHSGVIRSQYVFDALRLWKRGRLKAGEYQFAGAATVASVYDRIARGDVYTISVTIPEGANRFEIGKRLEQAGLGTADGFVTATVSERGIVANMDPEATSLEGYLFPDTYRFGRRMSEAQMAEAMVHRFRVEALLLGLTSDFHRVVTLASLVEKETAVASERPLVASVLVNRLSRGMPLMTDPAVIYGLELSGQWRRTIYASDLSDSARDTAYNTYRHAGLPPGPVSNPGSASLRAVMHPEVTDYLYFVAAGSDPQGQSRFATTLDEHQKNVAMYRQAVKQAGKQTGQQAGQP</sequence>
<evidence type="ECO:0000256" key="5">
    <source>
        <dbReference type="ARBA" id="ARBA00023239"/>
    </source>
</evidence>
<evidence type="ECO:0000256" key="1">
    <source>
        <dbReference type="ARBA" id="ARBA00022475"/>
    </source>
</evidence>
<keyword evidence="2" id="KW-0812">Transmembrane</keyword>
<dbReference type="PANTHER" id="PTHR30518">
    <property type="entry name" value="ENDOLYTIC MUREIN TRANSGLYCOSYLASE"/>
    <property type="match status" value="1"/>
</dbReference>
<dbReference type="Gene3D" id="3.30.160.60">
    <property type="entry name" value="Classic Zinc Finger"/>
    <property type="match status" value="1"/>
</dbReference>
<gene>
    <name evidence="7" type="ORF">CARN6_1592</name>
</gene>
<comment type="caution">
    <text evidence="7">The sequence shown here is derived from an EMBL/GenBank/DDBJ whole genome shotgun (WGS) entry which is preliminary data.</text>
</comment>
<evidence type="ECO:0000256" key="4">
    <source>
        <dbReference type="ARBA" id="ARBA00023136"/>
    </source>
</evidence>